<evidence type="ECO:0000313" key="4">
    <source>
        <dbReference type="Proteomes" id="UP000269265"/>
    </source>
</evidence>
<dbReference type="PROSITE" id="PS51257">
    <property type="entry name" value="PROKAR_LIPOPROTEIN"/>
    <property type="match status" value="1"/>
</dbReference>
<dbReference type="NCBIfam" id="TIGR02595">
    <property type="entry name" value="PEP_CTERM"/>
    <property type="match status" value="1"/>
</dbReference>
<keyword evidence="4" id="KW-1185">Reference proteome</keyword>
<evidence type="ECO:0000256" key="1">
    <source>
        <dbReference type="SAM" id="SignalP"/>
    </source>
</evidence>
<organism evidence="3 4">
    <name type="scientific">Aquabacterium soli</name>
    <dbReference type="NCBI Taxonomy" id="2493092"/>
    <lineage>
        <taxon>Bacteria</taxon>
        <taxon>Pseudomonadati</taxon>
        <taxon>Pseudomonadota</taxon>
        <taxon>Betaproteobacteria</taxon>
        <taxon>Burkholderiales</taxon>
        <taxon>Aquabacterium</taxon>
    </lineage>
</organism>
<comment type="caution">
    <text evidence="3">The sequence shown here is derived from an EMBL/GenBank/DDBJ whole genome shotgun (WGS) entry which is preliminary data.</text>
</comment>
<dbReference type="RefSeq" id="WP_125244203.1">
    <property type="nucleotide sequence ID" value="NZ_RSED01000012.1"/>
</dbReference>
<dbReference type="InterPro" id="IPR013424">
    <property type="entry name" value="Ice-binding_C"/>
</dbReference>
<feature type="signal peptide" evidence="1">
    <location>
        <begin position="1"/>
        <end position="24"/>
    </location>
</feature>
<dbReference type="OrthoDB" id="8565582at2"/>
<accession>A0A3R8S6B5</accession>
<dbReference type="AlphaFoldDB" id="A0A3R8S6B5"/>
<evidence type="ECO:0000259" key="2">
    <source>
        <dbReference type="Pfam" id="PF07589"/>
    </source>
</evidence>
<dbReference type="Pfam" id="PF07589">
    <property type="entry name" value="PEP-CTERM"/>
    <property type="match status" value="1"/>
</dbReference>
<proteinExistence type="predicted"/>
<evidence type="ECO:0000313" key="3">
    <source>
        <dbReference type="EMBL" id="RRS03374.1"/>
    </source>
</evidence>
<keyword evidence="1" id="KW-0732">Signal</keyword>
<dbReference type="Proteomes" id="UP000269265">
    <property type="component" value="Unassembled WGS sequence"/>
</dbReference>
<dbReference type="EMBL" id="RSED01000012">
    <property type="protein sequence ID" value="RRS03374.1"/>
    <property type="molecule type" value="Genomic_DNA"/>
</dbReference>
<reference evidence="3 4" key="1">
    <citation type="submission" date="2018-12" db="EMBL/GenBank/DDBJ databases">
        <title>The whole draft genome of Aquabacterium sp. SJQ9.</title>
        <authorList>
            <person name="Sun L."/>
            <person name="Gao X."/>
            <person name="Chen W."/>
            <person name="Huang K."/>
        </authorList>
    </citation>
    <scope>NUCLEOTIDE SEQUENCE [LARGE SCALE GENOMIC DNA]</scope>
    <source>
        <strain evidence="3 4">SJQ9</strain>
    </source>
</reference>
<gene>
    <name evidence="3" type="ORF">EIP75_15610</name>
</gene>
<sequence length="260" mass="26162">MKRNALTSIAATIGALALACAAQAAPLDNGGFSAGLSGWTTAGDVAVAQGTVFNELDIGSAPRLLLGTASSLYQDDRPAAIGHYNLSGQDAVAGGLDLEPSVNLAPGSLDDADTGSFVMEGSSASQSFSVRAGDTLHFDWQLFTREGAGGINLGDTAWLVLTTASGTQLTRLGDTASLSLLDVGQGWSASSLASQSITFSQAGSITLAWAIGDVNDHGNTSVLSIGNVSVTAVPEPASITLLLAGLAVAGLATRRRTLQA</sequence>
<name>A0A3R8S6B5_9BURK</name>
<feature type="domain" description="Ice-binding protein C-terminal" evidence="2">
    <location>
        <begin position="232"/>
        <end position="256"/>
    </location>
</feature>
<protein>
    <submittedName>
        <fullName evidence="3">PEP-CTERM sorting domain-containing protein</fullName>
    </submittedName>
</protein>
<feature type="chain" id="PRO_5018661533" evidence="1">
    <location>
        <begin position="25"/>
        <end position="260"/>
    </location>
</feature>